<dbReference type="CDD" id="cd17580">
    <property type="entry name" value="REC_2_DhkD-like"/>
    <property type="match status" value="1"/>
</dbReference>
<dbReference type="InterPro" id="IPR005467">
    <property type="entry name" value="His_kinase_dom"/>
</dbReference>
<evidence type="ECO:0000259" key="11">
    <source>
        <dbReference type="PROSITE" id="PS50113"/>
    </source>
</evidence>
<dbReference type="InterPro" id="IPR000700">
    <property type="entry name" value="PAS-assoc_C"/>
</dbReference>
<dbReference type="Gene3D" id="3.40.50.2300">
    <property type="match status" value="1"/>
</dbReference>
<dbReference type="SMART" id="SM00388">
    <property type="entry name" value="HisKA"/>
    <property type="match status" value="1"/>
</dbReference>
<dbReference type="CDD" id="cd00082">
    <property type="entry name" value="HisKA"/>
    <property type="match status" value="1"/>
</dbReference>
<dbReference type="PRINTS" id="PR00344">
    <property type="entry name" value="BCTRLSENSOR"/>
</dbReference>
<dbReference type="InterPro" id="IPR000014">
    <property type="entry name" value="PAS"/>
</dbReference>
<dbReference type="PROSITE" id="PS50110">
    <property type="entry name" value="RESPONSE_REGULATORY"/>
    <property type="match status" value="1"/>
</dbReference>
<dbReference type="SUPFAM" id="SSF55785">
    <property type="entry name" value="PYP-like sensor domain (PAS domain)"/>
    <property type="match status" value="2"/>
</dbReference>
<dbReference type="Pfam" id="PF13188">
    <property type="entry name" value="PAS_8"/>
    <property type="match status" value="1"/>
</dbReference>
<keyword evidence="12" id="KW-0067">ATP-binding</keyword>
<organism evidence="12 13">
    <name type="scientific">Novilysobacter erysipheiresistens</name>
    <dbReference type="NCBI Taxonomy" id="1749332"/>
    <lineage>
        <taxon>Bacteria</taxon>
        <taxon>Pseudomonadati</taxon>
        <taxon>Pseudomonadota</taxon>
        <taxon>Gammaproteobacteria</taxon>
        <taxon>Lysobacterales</taxon>
        <taxon>Lysobacteraceae</taxon>
        <taxon>Novilysobacter</taxon>
    </lineage>
</organism>
<dbReference type="InterPro" id="IPR036097">
    <property type="entry name" value="HisK_dim/P_sf"/>
</dbReference>
<dbReference type="SMART" id="SM00091">
    <property type="entry name" value="PAS"/>
    <property type="match status" value="2"/>
</dbReference>
<keyword evidence="13" id="KW-1185">Reference proteome</keyword>
<comment type="catalytic activity">
    <reaction evidence="1">
        <text>ATP + protein L-histidine = ADP + protein N-phospho-L-histidine.</text>
        <dbReference type="EC" id="2.7.13.3"/>
    </reaction>
</comment>
<feature type="domain" description="Response regulatory" evidence="9">
    <location>
        <begin position="550"/>
        <end position="666"/>
    </location>
</feature>
<dbReference type="PANTHER" id="PTHR43047:SF72">
    <property type="entry name" value="OSMOSENSING HISTIDINE PROTEIN KINASE SLN1"/>
    <property type="match status" value="1"/>
</dbReference>
<gene>
    <name evidence="12" type="ORF">SNE34_05200</name>
</gene>
<dbReference type="InterPro" id="IPR001789">
    <property type="entry name" value="Sig_transdc_resp-reg_receiver"/>
</dbReference>
<feature type="domain" description="PAC" evidence="11">
    <location>
        <begin position="246"/>
        <end position="298"/>
    </location>
</feature>
<feature type="domain" description="Histidine kinase" evidence="8">
    <location>
        <begin position="309"/>
        <end position="527"/>
    </location>
</feature>
<dbReference type="RefSeq" id="WP_332615336.1">
    <property type="nucleotide sequence ID" value="NZ_JAXGFP010000002.1"/>
</dbReference>
<dbReference type="GO" id="GO:0005524">
    <property type="term" value="F:ATP binding"/>
    <property type="evidence" value="ECO:0007669"/>
    <property type="project" value="UniProtKB-KW"/>
</dbReference>
<evidence type="ECO:0000256" key="7">
    <source>
        <dbReference type="SAM" id="Coils"/>
    </source>
</evidence>
<dbReference type="SMART" id="SM00448">
    <property type="entry name" value="REC"/>
    <property type="match status" value="1"/>
</dbReference>
<evidence type="ECO:0000256" key="5">
    <source>
        <dbReference type="ARBA" id="ARBA00022777"/>
    </source>
</evidence>
<feature type="domain" description="PAS" evidence="10">
    <location>
        <begin position="161"/>
        <end position="197"/>
    </location>
</feature>
<dbReference type="Gene3D" id="3.30.450.20">
    <property type="entry name" value="PAS domain"/>
    <property type="match status" value="2"/>
</dbReference>
<feature type="domain" description="PAC" evidence="11">
    <location>
        <begin position="90"/>
        <end position="146"/>
    </location>
</feature>
<evidence type="ECO:0000259" key="10">
    <source>
        <dbReference type="PROSITE" id="PS50112"/>
    </source>
</evidence>
<comment type="caution">
    <text evidence="12">The sequence shown here is derived from an EMBL/GenBank/DDBJ whole genome shotgun (WGS) entry which is preliminary data.</text>
</comment>
<evidence type="ECO:0000259" key="9">
    <source>
        <dbReference type="PROSITE" id="PS50110"/>
    </source>
</evidence>
<keyword evidence="4" id="KW-0808">Transferase</keyword>
<dbReference type="SUPFAM" id="SSF47384">
    <property type="entry name" value="Homodimeric domain of signal transducing histidine kinase"/>
    <property type="match status" value="1"/>
</dbReference>
<evidence type="ECO:0000256" key="6">
    <source>
        <dbReference type="PROSITE-ProRule" id="PRU00169"/>
    </source>
</evidence>
<protein>
    <recommendedName>
        <fullName evidence="2">histidine kinase</fullName>
        <ecNumber evidence="2">2.7.13.3</ecNumber>
    </recommendedName>
</protein>
<dbReference type="CDD" id="cd00130">
    <property type="entry name" value="PAS"/>
    <property type="match status" value="1"/>
</dbReference>
<dbReference type="SUPFAM" id="SSF52172">
    <property type="entry name" value="CheY-like"/>
    <property type="match status" value="1"/>
</dbReference>
<dbReference type="PROSITE" id="PS50112">
    <property type="entry name" value="PAS"/>
    <property type="match status" value="1"/>
</dbReference>
<dbReference type="Pfam" id="PF00072">
    <property type="entry name" value="Response_reg"/>
    <property type="match status" value="1"/>
</dbReference>
<evidence type="ECO:0000256" key="4">
    <source>
        <dbReference type="ARBA" id="ARBA00022679"/>
    </source>
</evidence>
<evidence type="ECO:0000313" key="13">
    <source>
        <dbReference type="Proteomes" id="UP001355056"/>
    </source>
</evidence>
<dbReference type="PROSITE" id="PS50109">
    <property type="entry name" value="HIS_KIN"/>
    <property type="match status" value="1"/>
</dbReference>
<keyword evidence="12" id="KW-0547">Nucleotide-binding</keyword>
<dbReference type="Pfam" id="PF02518">
    <property type="entry name" value="HATPase_c"/>
    <property type="match status" value="1"/>
</dbReference>
<dbReference type="Gene3D" id="3.30.565.10">
    <property type="entry name" value="Histidine kinase-like ATPase, C-terminal domain"/>
    <property type="match status" value="1"/>
</dbReference>
<keyword evidence="5" id="KW-0418">Kinase</keyword>
<dbReference type="Pfam" id="PF08448">
    <property type="entry name" value="PAS_4"/>
    <property type="match status" value="1"/>
</dbReference>
<accession>A0ABU7YWX3</accession>
<sequence length="676" mass="74347">MFDPALFESIFLRAPIGAYVLTPTPDAVVLAVNDIFLQNTGRTREEMVGRSLFEVFPADPDDPADDGESMLRSAIVRVIETRTPQRLPAQRYPIEKRHPDGHTYFEERFWDAVNTPIFDREDRLVCIFHTTNDITRQVQAETALRRSEQEAREAARQAEAERRRLEAVVDAVPVGMILSDAQGRILLTNSAHRELWGEQHPYPDSVADYREWSGRWADGSERQGQPVEPADWPAARALLGEPAPRAIIEIEPFDHSRPRRTVLSSAAAVRDAEHRIFGVVVAQLDITDRVKAEEGLRQADRRKDEFLAMLAHELRNPLAPIGAAADLLALGLSDPARVQQTSSIIARQVKHMTGLIDDLLDVSRVTRGLIRLELERLDLKRVVAEALEQTRPVIEARGHRLLVRTPPGPAIVRGDRKRLVQVVANLLTNAAKYTPTGGDITVDIALDPEHVKVEVNDTGIGMTTDLVENAFKLFSQAERTADRSQGGLGIGLALVERLVKLHDGSVSAASDGPGRGSRFTLCLPRVDAGTDTAQEHAPPHFQAAGENVLKVLVVDDNHDAAEMLVMLIQTLGHAALVEHTPLSALERARVEKPEVCLLDLGLPDIDGTELARRLRAQPETATATLVAVTGYGRDHDRAAAMAAGFDLYFVKPVDGSRLAELLAQVAAREGSPVRAE</sequence>
<evidence type="ECO:0000256" key="3">
    <source>
        <dbReference type="ARBA" id="ARBA00022553"/>
    </source>
</evidence>
<dbReference type="EMBL" id="JAXGFP010000002">
    <property type="protein sequence ID" value="MEG3183401.1"/>
    <property type="molecule type" value="Genomic_DNA"/>
</dbReference>
<dbReference type="InterPro" id="IPR013656">
    <property type="entry name" value="PAS_4"/>
</dbReference>
<dbReference type="InterPro" id="IPR003661">
    <property type="entry name" value="HisK_dim/P_dom"/>
</dbReference>
<reference evidence="12 13" key="1">
    <citation type="journal article" date="2016" name="Int. J. Syst. Evol. Microbiol.">
        <title>Lysobacter erysipheiresistens sp. nov., an antagonist of powdery mildew, isolated from tobacco-cultivated soil.</title>
        <authorList>
            <person name="Xie B."/>
            <person name="Li T."/>
            <person name="Lin X."/>
            <person name="Wang C.J."/>
            <person name="Chen Y.J."/>
            <person name="Liu W.J."/>
            <person name="Zhao Z.W."/>
        </authorList>
    </citation>
    <scope>NUCLEOTIDE SEQUENCE [LARGE SCALE GENOMIC DNA]</scope>
    <source>
        <strain evidence="12 13">RS-LYSO-3</strain>
    </source>
</reference>
<dbReference type="PANTHER" id="PTHR43047">
    <property type="entry name" value="TWO-COMPONENT HISTIDINE PROTEIN KINASE"/>
    <property type="match status" value="1"/>
</dbReference>
<evidence type="ECO:0000256" key="1">
    <source>
        <dbReference type="ARBA" id="ARBA00000085"/>
    </source>
</evidence>
<evidence type="ECO:0000256" key="2">
    <source>
        <dbReference type="ARBA" id="ARBA00012438"/>
    </source>
</evidence>
<evidence type="ECO:0000259" key="8">
    <source>
        <dbReference type="PROSITE" id="PS50109"/>
    </source>
</evidence>
<feature type="coiled-coil region" evidence="7">
    <location>
        <begin position="137"/>
        <end position="171"/>
    </location>
</feature>
<dbReference type="InterPro" id="IPR036890">
    <property type="entry name" value="HATPase_C_sf"/>
</dbReference>
<dbReference type="EC" id="2.7.13.3" evidence="2"/>
<dbReference type="Gene3D" id="1.10.287.130">
    <property type="match status" value="1"/>
</dbReference>
<keyword evidence="3 6" id="KW-0597">Phosphoprotein</keyword>
<evidence type="ECO:0000313" key="12">
    <source>
        <dbReference type="EMBL" id="MEG3183401.1"/>
    </source>
</evidence>
<proteinExistence type="predicted"/>
<name>A0ABU7YWX3_9GAMM</name>
<dbReference type="InterPro" id="IPR011006">
    <property type="entry name" value="CheY-like_superfamily"/>
</dbReference>
<dbReference type="Proteomes" id="UP001355056">
    <property type="component" value="Unassembled WGS sequence"/>
</dbReference>
<dbReference type="InterPro" id="IPR035965">
    <property type="entry name" value="PAS-like_dom_sf"/>
</dbReference>
<feature type="modified residue" description="4-aspartylphosphate" evidence="6">
    <location>
        <position position="599"/>
    </location>
</feature>
<dbReference type="SMART" id="SM00387">
    <property type="entry name" value="HATPase_c"/>
    <property type="match status" value="1"/>
</dbReference>
<dbReference type="InterPro" id="IPR003594">
    <property type="entry name" value="HATPase_dom"/>
</dbReference>
<keyword evidence="7" id="KW-0175">Coiled coil</keyword>
<dbReference type="SUPFAM" id="SSF55874">
    <property type="entry name" value="ATPase domain of HSP90 chaperone/DNA topoisomerase II/histidine kinase"/>
    <property type="match status" value="1"/>
</dbReference>
<dbReference type="InterPro" id="IPR004358">
    <property type="entry name" value="Sig_transdc_His_kin-like_C"/>
</dbReference>
<dbReference type="PROSITE" id="PS50113">
    <property type="entry name" value="PAC"/>
    <property type="match status" value="2"/>
</dbReference>
<dbReference type="Pfam" id="PF00512">
    <property type="entry name" value="HisKA"/>
    <property type="match status" value="1"/>
</dbReference>